<feature type="transmembrane region" description="Helical" evidence="1">
    <location>
        <begin position="42"/>
        <end position="66"/>
    </location>
</feature>
<accession>A0A847S4M6</accession>
<evidence type="ECO:0000313" key="3">
    <source>
        <dbReference type="Proteomes" id="UP000587991"/>
    </source>
</evidence>
<gene>
    <name evidence="2" type="ORF">HF682_06175</name>
</gene>
<dbReference type="AlphaFoldDB" id="A0A847S4M6"/>
<evidence type="ECO:0000256" key="1">
    <source>
        <dbReference type="SAM" id="Phobius"/>
    </source>
</evidence>
<keyword evidence="1" id="KW-0472">Membrane</keyword>
<comment type="caution">
    <text evidence="2">The sequence shown here is derived from an EMBL/GenBank/DDBJ whole genome shotgun (WGS) entry which is preliminary data.</text>
</comment>
<dbReference type="Proteomes" id="UP000587991">
    <property type="component" value="Unassembled WGS sequence"/>
</dbReference>
<organism evidence="2 3">
    <name type="scientific">Leeia aquatica</name>
    <dbReference type="NCBI Taxonomy" id="2725557"/>
    <lineage>
        <taxon>Bacteria</taxon>
        <taxon>Pseudomonadati</taxon>
        <taxon>Pseudomonadota</taxon>
        <taxon>Betaproteobacteria</taxon>
        <taxon>Neisseriales</taxon>
        <taxon>Leeiaceae</taxon>
        <taxon>Leeia</taxon>
    </lineage>
</organism>
<keyword evidence="1" id="KW-1133">Transmembrane helix</keyword>
<dbReference type="EMBL" id="JABAIM010000001">
    <property type="protein sequence ID" value="NLR74744.1"/>
    <property type="molecule type" value="Genomic_DNA"/>
</dbReference>
<evidence type="ECO:0000313" key="2">
    <source>
        <dbReference type="EMBL" id="NLR74744.1"/>
    </source>
</evidence>
<proteinExistence type="predicted"/>
<keyword evidence="1" id="KW-0812">Transmembrane</keyword>
<feature type="transmembrane region" description="Helical" evidence="1">
    <location>
        <begin position="78"/>
        <end position="97"/>
    </location>
</feature>
<feature type="transmembrane region" description="Helical" evidence="1">
    <location>
        <begin position="103"/>
        <end position="125"/>
    </location>
</feature>
<protein>
    <submittedName>
        <fullName evidence="2">Uncharacterized protein</fullName>
    </submittedName>
</protein>
<name>A0A847S4M6_9NEIS</name>
<keyword evidence="3" id="KW-1185">Reference proteome</keyword>
<dbReference type="RefSeq" id="WP_168876333.1">
    <property type="nucleotide sequence ID" value="NZ_JABAIM010000001.1"/>
</dbReference>
<reference evidence="2 3" key="1">
    <citation type="submission" date="2020-04" db="EMBL/GenBank/DDBJ databases">
        <title>Draft genome of Leeia sp. IMCC25680.</title>
        <authorList>
            <person name="Song J."/>
            <person name="Cho J.-C."/>
        </authorList>
    </citation>
    <scope>NUCLEOTIDE SEQUENCE [LARGE SCALE GENOMIC DNA]</scope>
    <source>
        <strain evidence="2 3">IMCC25680</strain>
    </source>
</reference>
<sequence>MKWMGMAAASMATFTAGLHLVGGGMDVVTPFLKVPMPQELQLILYACWHLVSVMLLASAWVLWSGLRHPADPQRRGRVQVVLAWWAAGTLVFWVIALRQAGWAGLWLMPQWILFLPVLLLGYGWLQGTRHQVLKSAPSGLAA</sequence>